<evidence type="ECO:0000313" key="1">
    <source>
        <dbReference type="EMBL" id="OWK98067.1"/>
    </source>
</evidence>
<reference evidence="1 2" key="2">
    <citation type="submission" date="2017-05" db="EMBL/GenBank/DDBJ databases">
        <title>Genome of Chryseobacterium haifense.</title>
        <authorList>
            <person name="Newman J.D."/>
        </authorList>
    </citation>
    <scope>NUCLEOTIDE SEQUENCE [LARGE SCALE GENOMIC DNA]</scope>
    <source>
        <strain evidence="1 2">DSM 19056</strain>
    </source>
</reference>
<name>A0A2D0A6C1_9FLAO</name>
<dbReference type="Proteomes" id="UP000197587">
    <property type="component" value="Unassembled WGS sequence"/>
</dbReference>
<keyword evidence="2" id="KW-1185">Reference proteome</keyword>
<dbReference type="AlphaFoldDB" id="A0A2D0A6C1"/>
<proteinExistence type="predicted"/>
<dbReference type="Gene3D" id="3.30.565.10">
    <property type="entry name" value="Histidine kinase-like ATPase, C-terminal domain"/>
    <property type="match status" value="1"/>
</dbReference>
<accession>A0A2D0A6C1</accession>
<organism evidence="1 2">
    <name type="scientific">Kaistella haifensis DSM 19056</name>
    <dbReference type="NCBI Taxonomy" id="1450526"/>
    <lineage>
        <taxon>Bacteria</taxon>
        <taxon>Pseudomonadati</taxon>
        <taxon>Bacteroidota</taxon>
        <taxon>Flavobacteriia</taxon>
        <taxon>Flavobacteriales</taxon>
        <taxon>Weeksellaceae</taxon>
        <taxon>Chryseobacterium group</taxon>
        <taxon>Kaistella</taxon>
    </lineage>
</organism>
<dbReference type="EMBL" id="JASZ02000015">
    <property type="protein sequence ID" value="OWK98067.1"/>
    <property type="molecule type" value="Genomic_DNA"/>
</dbReference>
<dbReference type="SUPFAM" id="SSF55874">
    <property type="entry name" value="ATPase domain of HSP90 chaperone/DNA topoisomerase II/histidine kinase"/>
    <property type="match status" value="1"/>
</dbReference>
<evidence type="ECO:0000313" key="2">
    <source>
        <dbReference type="Proteomes" id="UP000197587"/>
    </source>
</evidence>
<gene>
    <name evidence="1" type="ORF">AP75_08200</name>
</gene>
<dbReference type="RefSeq" id="WP_088264226.1">
    <property type="nucleotide sequence ID" value="NZ_JASZ02000015.1"/>
</dbReference>
<comment type="caution">
    <text evidence="1">The sequence shown here is derived from an EMBL/GenBank/DDBJ whole genome shotgun (WGS) entry which is preliminary data.</text>
</comment>
<protein>
    <submittedName>
        <fullName evidence="1">Uncharacterized protein</fullName>
    </submittedName>
</protein>
<reference evidence="1 2" key="1">
    <citation type="submission" date="2014-01" db="EMBL/GenBank/DDBJ databases">
        <authorList>
            <consortium name="Genome Consortium for Active Teaching"/>
            <person name="Sontag T.C."/>
            <person name="Newman J.D."/>
        </authorList>
    </citation>
    <scope>NUCLEOTIDE SEQUENCE [LARGE SCALE GENOMIC DNA]</scope>
    <source>
        <strain evidence="1 2">DSM 19056</strain>
    </source>
</reference>
<sequence>MLKFPADIKSDFNGYDYCVEIINLVKDLKNDEVVFDFQNVSFFEANLTALFGVCLEILISNNNKFKIINIQNKVETILRKNNFLVELGYEKIIDNYETSLQYKRFDPKDDDGFNNYILEQLLSKSEFPSISPKLHKEILRNIFEIYENARTHGKCDYIHTCGQFFPRKPNKPLHFTLVDKGVNIKENVSNFLKKDIVSSDAIEWAMVKGNTTKIDTSGGLGLAVIFEFIKLNRGKIQIISADGYFEYRNDLVSKLNLNSYFNGTIVTIIFNLNDKNYYSLVNEKRDLKNLF</sequence>
<dbReference type="InterPro" id="IPR036890">
    <property type="entry name" value="HATPase_C_sf"/>
</dbReference>